<dbReference type="CDD" id="cd06550">
    <property type="entry name" value="TM_ABC_iron-siderophores_like"/>
    <property type="match status" value="1"/>
</dbReference>
<dbReference type="EMBL" id="MUMY01000003">
    <property type="protein sequence ID" value="ONM49699.1"/>
    <property type="molecule type" value="Genomic_DNA"/>
</dbReference>
<dbReference type="GO" id="GO:0022857">
    <property type="term" value="F:transmembrane transporter activity"/>
    <property type="evidence" value="ECO:0007669"/>
    <property type="project" value="InterPro"/>
</dbReference>
<evidence type="ECO:0000256" key="8">
    <source>
        <dbReference type="SAM" id="Phobius"/>
    </source>
</evidence>
<feature type="transmembrane region" description="Helical" evidence="8">
    <location>
        <begin position="12"/>
        <end position="32"/>
    </location>
</feature>
<feature type="transmembrane region" description="Helical" evidence="8">
    <location>
        <begin position="78"/>
        <end position="95"/>
    </location>
</feature>
<feature type="transmembrane region" description="Helical" evidence="8">
    <location>
        <begin position="107"/>
        <end position="126"/>
    </location>
</feature>
<evidence type="ECO:0000256" key="5">
    <source>
        <dbReference type="ARBA" id="ARBA00022692"/>
    </source>
</evidence>
<dbReference type="InterPro" id="IPR000522">
    <property type="entry name" value="ABC_transptr_permease_BtuC"/>
</dbReference>
<evidence type="ECO:0000313" key="9">
    <source>
        <dbReference type="EMBL" id="ONM49699.1"/>
    </source>
</evidence>
<feature type="transmembrane region" description="Helical" evidence="8">
    <location>
        <begin position="206"/>
        <end position="231"/>
    </location>
</feature>
<dbReference type="InterPro" id="IPR037294">
    <property type="entry name" value="ABC_BtuC-like"/>
</dbReference>
<dbReference type="RefSeq" id="WP_077115212.1">
    <property type="nucleotide sequence ID" value="NZ_LOKT01000005.1"/>
</dbReference>
<keyword evidence="5 8" id="KW-0812">Transmembrane</keyword>
<dbReference type="Pfam" id="PF01032">
    <property type="entry name" value="FecCD"/>
    <property type="match status" value="1"/>
</dbReference>
<dbReference type="OrthoDB" id="9782305at2"/>
<protein>
    <submittedName>
        <fullName evidence="9">Iron ABC transporter permease</fullName>
    </submittedName>
</protein>
<dbReference type="FunFam" id="1.10.3470.10:FF:000001">
    <property type="entry name" value="Vitamin B12 ABC transporter permease BtuC"/>
    <property type="match status" value="1"/>
</dbReference>
<dbReference type="SUPFAM" id="SSF81345">
    <property type="entry name" value="ABC transporter involved in vitamin B12 uptake, BtuC"/>
    <property type="match status" value="1"/>
</dbReference>
<feature type="transmembrane region" description="Helical" evidence="8">
    <location>
        <begin position="320"/>
        <end position="338"/>
    </location>
</feature>
<dbReference type="PANTHER" id="PTHR30472">
    <property type="entry name" value="FERRIC ENTEROBACTIN TRANSPORT SYSTEM PERMEASE PROTEIN"/>
    <property type="match status" value="1"/>
</dbReference>
<feature type="transmembrane region" description="Helical" evidence="8">
    <location>
        <begin position="160"/>
        <end position="185"/>
    </location>
</feature>
<reference evidence="9 10" key="1">
    <citation type="journal article" date="2016" name="Antonie Van Leeuwenhoek">
        <title>Nocardia donostiensis sp. nov., isolated from human respiratory specimens.</title>
        <authorList>
            <person name="Ercibengoa M."/>
            <person name="Bell M."/>
            <person name="Marimon J.M."/>
            <person name="Humrighouse B."/>
            <person name="Klenk H.P."/>
            <person name="Potter G."/>
            <person name="Perez-Trallero E."/>
        </authorList>
    </citation>
    <scope>NUCLEOTIDE SEQUENCE [LARGE SCALE GENOMIC DNA]</scope>
    <source>
        <strain evidence="9 10">X1655</strain>
    </source>
</reference>
<evidence type="ECO:0000256" key="7">
    <source>
        <dbReference type="ARBA" id="ARBA00023136"/>
    </source>
</evidence>
<name>A0A1V2TJK3_9NOCA</name>
<evidence type="ECO:0000313" key="10">
    <source>
        <dbReference type="Proteomes" id="UP000188836"/>
    </source>
</evidence>
<dbReference type="Proteomes" id="UP000188836">
    <property type="component" value="Unassembled WGS sequence"/>
</dbReference>
<evidence type="ECO:0000256" key="6">
    <source>
        <dbReference type="ARBA" id="ARBA00022989"/>
    </source>
</evidence>
<comment type="similarity">
    <text evidence="2">Belongs to the binding-protein-dependent transport system permease family. FecCD subfamily.</text>
</comment>
<keyword evidence="4" id="KW-1003">Cell membrane</keyword>
<dbReference type="Gene3D" id="1.10.3470.10">
    <property type="entry name" value="ABC transporter involved in vitamin B12 uptake, BtuC"/>
    <property type="match status" value="1"/>
</dbReference>
<keyword evidence="10" id="KW-1185">Reference proteome</keyword>
<feature type="transmembrane region" description="Helical" evidence="8">
    <location>
        <begin position="251"/>
        <end position="280"/>
    </location>
</feature>
<feature type="transmembrane region" description="Helical" evidence="8">
    <location>
        <begin position="133"/>
        <end position="154"/>
    </location>
</feature>
<evidence type="ECO:0000256" key="1">
    <source>
        <dbReference type="ARBA" id="ARBA00004651"/>
    </source>
</evidence>
<dbReference type="GO" id="GO:0005886">
    <property type="term" value="C:plasma membrane"/>
    <property type="evidence" value="ECO:0007669"/>
    <property type="project" value="UniProtKB-SubCell"/>
</dbReference>
<evidence type="ECO:0000256" key="3">
    <source>
        <dbReference type="ARBA" id="ARBA00022448"/>
    </source>
</evidence>
<dbReference type="STRING" id="1538463.B0T36_09025"/>
<proteinExistence type="inferred from homology"/>
<feature type="transmembrane region" description="Helical" evidence="8">
    <location>
        <begin position="292"/>
        <end position="314"/>
    </location>
</feature>
<dbReference type="PANTHER" id="PTHR30472:SF1">
    <property type="entry name" value="FE(3+) DICITRATE TRANSPORT SYSTEM PERMEASE PROTEIN FECC-RELATED"/>
    <property type="match status" value="1"/>
</dbReference>
<organism evidence="9 10">
    <name type="scientific">Nocardia donostiensis</name>
    <dbReference type="NCBI Taxonomy" id="1538463"/>
    <lineage>
        <taxon>Bacteria</taxon>
        <taxon>Bacillati</taxon>
        <taxon>Actinomycetota</taxon>
        <taxon>Actinomycetes</taxon>
        <taxon>Mycobacteriales</taxon>
        <taxon>Nocardiaceae</taxon>
        <taxon>Nocardia</taxon>
    </lineage>
</organism>
<gene>
    <name evidence="9" type="ORF">B0T46_04550</name>
</gene>
<evidence type="ECO:0000256" key="4">
    <source>
        <dbReference type="ARBA" id="ARBA00022475"/>
    </source>
</evidence>
<accession>A0A1V2TJK3</accession>
<dbReference type="AlphaFoldDB" id="A0A1V2TJK3"/>
<keyword evidence="7 8" id="KW-0472">Membrane</keyword>
<dbReference type="GO" id="GO:0033214">
    <property type="term" value="P:siderophore-iron import into cell"/>
    <property type="evidence" value="ECO:0007669"/>
    <property type="project" value="TreeGrafter"/>
</dbReference>
<comment type="caution">
    <text evidence="9">The sequence shown here is derived from an EMBL/GenBank/DDBJ whole genome shotgun (WGS) entry which is preliminary data.</text>
</comment>
<keyword evidence="3" id="KW-0813">Transport</keyword>
<evidence type="ECO:0000256" key="2">
    <source>
        <dbReference type="ARBA" id="ARBA00007935"/>
    </source>
</evidence>
<comment type="subcellular location">
    <subcellularLocation>
        <location evidence="1">Cell membrane</location>
        <topology evidence="1">Multi-pass membrane protein</topology>
    </subcellularLocation>
</comment>
<sequence>MTTFPTVRRRRLTGLALLAALVAVALIAGVAIGTRTLPPAEIFDTLRHALSCPDGPFSCAARSTEEEIIRELRLPRTALALVTGLALGMAGALIQGYTRNPLADAGLLGLNAGAAFLAALSMYLFAFTAPEQYIWFAFAGTLIAGLIVFGVSSVGSGGPLTLVLAGAAMTAFLQALTNAVVTLDASALDSYRFWVIGAVAGRDADVFWQVLPFLAAGVLLALVAAPGLNLLSLGEDVARGLGVHVGRSRALGLTAVVLLCGAATAAVGPISFLGLIVPHIARVFTGPDYRWLLPYSALLGAVVLLAADIAGRIVARPGELQVGVMLAVLGAPFFIALVRRRKLVSL</sequence>
<keyword evidence="6 8" id="KW-1133">Transmembrane helix</keyword>